<evidence type="ECO:0000313" key="2">
    <source>
        <dbReference type="EMBL" id="KYP53522.1"/>
    </source>
</evidence>
<dbReference type="Proteomes" id="UP000075243">
    <property type="component" value="Unassembled WGS sequence"/>
</dbReference>
<dbReference type="OMA" id="QAYMGNA"/>
<gene>
    <name evidence="2" type="ORF">KK1_024414</name>
</gene>
<proteinExistence type="predicted"/>
<dbReference type="AlphaFoldDB" id="A0A151SFA9"/>
<dbReference type="Gramene" id="C.cajan_23727.t">
    <property type="protein sequence ID" value="C.cajan_23727.t.cds1"/>
    <property type="gene ID" value="C.cajan_23727"/>
</dbReference>
<keyword evidence="3" id="KW-1185">Reference proteome</keyword>
<keyword evidence="1" id="KW-0808">Transferase</keyword>
<dbReference type="EMBL" id="KQ483412">
    <property type="protein sequence ID" value="KYP53522.1"/>
    <property type="molecule type" value="Genomic_DNA"/>
</dbReference>
<reference evidence="2" key="1">
    <citation type="journal article" date="2012" name="Nat. Biotechnol.">
        <title>Draft genome sequence of pigeonpea (Cajanus cajan), an orphan legume crop of resource-poor farmers.</title>
        <authorList>
            <person name="Varshney R.K."/>
            <person name="Chen W."/>
            <person name="Li Y."/>
            <person name="Bharti A.K."/>
            <person name="Saxena R.K."/>
            <person name="Schlueter J.A."/>
            <person name="Donoghue M.T."/>
            <person name="Azam S."/>
            <person name="Fan G."/>
            <person name="Whaley A.M."/>
            <person name="Farmer A.D."/>
            <person name="Sheridan J."/>
            <person name="Iwata A."/>
            <person name="Tuteja R."/>
            <person name="Penmetsa R.V."/>
            <person name="Wu W."/>
            <person name="Upadhyaya H.D."/>
            <person name="Yang S.P."/>
            <person name="Shah T."/>
            <person name="Saxena K.B."/>
            <person name="Michael T."/>
            <person name="McCombie W.R."/>
            <person name="Yang B."/>
            <person name="Zhang G."/>
            <person name="Yang H."/>
            <person name="Wang J."/>
            <person name="Spillane C."/>
            <person name="Cook D.R."/>
            <person name="May G.D."/>
            <person name="Xu X."/>
            <person name="Jackson S.A."/>
        </authorList>
    </citation>
    <scope>NUCLEOTIDE SEQUENCE [LARGE SCALE GENOMIC DNA]</scope>
</reference>
<dbReference type="InterPro" id="IPR023213">
    <property type="entry name" value="CAT-like_dom_sf"/>
</dbReference>
<dbReference type="Pfam" id="PF02458">
    <property type="entry name" value="Transferase"/>
    <property type="match status" value="1"/>
</dbReference>
<protein>
    <submittedName>
        <fullName evidence="2">Acetyltransferase At3g50280 family</fullName>
    </submittedName>
</protein>
<dbReference type="PANTHER" id="PTHR31896:SF46">
    <property type="entry name" value="HXXXD-TYPE ACYL-TRANSFERASE FAMILY PROTEIN"/>
    <property type="match status" value="1"/>
</dbReference>
<dbReference type="PANTHER" id="PTHR31896">
    <property type="entry name" value="FAMILY REGULATORY PROTEIN, PUTATIVE (AFU_ORTHOLOGUE AFUA_3G14730)-RELATED"/>
    <property type="match status" value="1"/>
</dbReference>
<evidence type="ECO:0000256" key="1">
    <source>
        <dbReference type="ARBA" id="ARBA00022679"/>
    </source>
</evidence>
<dbReference type="InterPro" id="IPR051283">
    <property type="entry name" value="Sec_Metabolite_Acyltrans"/>
</dbReference>
<sequence length="438" mass="49420">MSSHVVQVVSECFVKPPSPAKESRQIYNLAAWDIVLLAMQYIQTGILLQQTSLVNQNAIENFLNLFKQSISLTLAHFYPLVGRFVTQKTKDPPSTTIFIDCSNSPGVRLIHATLDMSVSDILTSADNSTIVQSLFDHHKVSNHDGHTMPLFSAKVTKLVDGLFVGCSMNHAVGDGVAFFNFISAWFEVARAQVRAGGPLDNVPISRPPIHDRWFPDGCGPFINLPFKDTDEFKRKFEETEFRERIFHFSGEFIAKLKARANWEAKTTEISSLQSLSAHAWRCITRARHLPRDQRTSCKLAIDNRSRLEPPLPNEYFGNALSMVSADSTAGELLEHDLGWAARKLNLAVANHNDKVVRQEVLHWLQQPKIFHFGSYSDSFDVTVSSSPRFNPFGNDLWLWKGVKILTGYNNNHDGRLTSSAGLYLMIIDYFELVFKTLF</sequence>
<organism evidence="2 3">
    <name type="scientific">Cajanus cajan</name>
    <name type="common">Pigeon pea</name>
    <name type="synonym">Cajanus indicus</name>
    <dbReference type="NCBI Taxonomy" id="3821"/>
    <lineage>
        <taxon>Eukaryota</taxon>
        <taxon>Viridiplantae</taxon>
        <taxon>Streptophyta</taxon>
        <taxon>Embryophyta</taxon>
        <taxon>Tracheophyta</taxon>
        <taxon>Spermatophyta</taxon>
        <taxon>Magnoliopsida</taxon>
        <taxon>eudicotyledons</taxon>
        <taxon>Gunneridae</taxon>
        <taxon>Pentapetalae</taxon>
        <taxon>rosids</taxon>
        <taxon>fabids</taxon>
        <taxon>Fabales</taxon>
        <taxon>Fabaceae</taxon>
        <taxon>Papilionoideae</taxon>
        <taxon>50 kb inversion clade</taxon>
        <taxon>NPAAA clade</taxon>
        <taxon>indigoferoid/millettioid clade</taxon>
        <taxon>Phaseoleae</taxon>
        <taxon>Cajanus</taxon>
    </lineage>
</organism>
<dbReference type="GO" id="GO:0016740">
    <property type="term" value="F:transferase activity"/>
    <property type="evidence" value="ECO:0007669"/>
    <property type="project" value="UniProtKB-KW"/>
</dbReference>
<evidence type="ECO:0000313" key="3">
    <source>
        <dbReference type="Proteomes" id="UP000075243"/>
    </source>
</evidence>
<accession>A0A151SFA9</accession>
<name>A0A151SFA9_CAJCA</name>
<dbReference type="Gene3D" id="3.30.559.10">
    <property type="entry name" value="Chloramphenicol acetyltransferase-like domain"/>
    <property type="match status" value="2"/>
</dbReference>